<dbReference type="PROSITE" id="PS51471">
    <property type="entry name" value="FE2OG_OXY"/>
    <property type="match status" value="1"/>
</dbReference>
<dbReference type="GO" id="GO:0004656">
    <property type="term" value="F:procollagen-proline 4-dioxygenase activity"/>
    <property type="evidence" value="ECO:0007669"/>
    <property type="project" value="TreeGrafter"/>
</dbReference>
<evidence type="ECO:0000313" key="8">
    <source>
        <dbReference type="EMBL" id="KAF5386683.1"/>
    </source>
</evidence>
<dbReference type="Gene3D" id="2.60.120.620">
    <property type="entry name" value="q2cbj1_9rhob like domain"/>
    <property type="match status" value="1"/>
</dbReference>
<keyword evidence="9" id="KW-1185">Reference proteome</keyword>
<dbReference type="GO" id="GO:0031418">
    <property type="term" value="F:L-ascorbic acid binding"/>
    <property type="evidence" value="ECO:0007669"/>
    <property type="project" value="InterPro"/>
</dbReference>
<comment type="caution">
    <text evidence="8">The sequence shown here is derived from an EMBL/GenBank/DDBJ whole genome shotgun (WGS) entry which is preliminary data.</text>
</comment>
<keyword evidence="5" id="KW-0408">Iron</keyword>
<feature type="domain" description="Fe2OG dioxygenase" evidence="7">
    <location>
        <begin position="132"/>
        <end position="241"/>
    </location>
</feature>
<keyword evidence="2" id="KW-0479">Metal-binding</keyword>
<name>A0A8H5HNM4_9AGAR</name>
<evidence type="ECO:0000256" key="3">
    <source>
        <dbReference type="ARBA" id="ARBA00022964"/>
    </source>
</evidence>
<dbReference type="InterPro" id="IPR006620">
    <property type="entry name" value="Pro_4_hyd_alph"/>
</dbReference>
<evidence type="ECO:0000256" key="2">
    <source>
        <dbReference type="ARBA" id="ARBA00022723"/>
    </source>
</evidence>
<dbReference type="PANTHER" id="PTHR10869">
    <property type="entry name" value="PROLYL 4-HYDROXYLASE ALPHA SUBUNIT"/>
    <property type="match status" value="1"/>
</dbReference>
<sequence>MAKRKAEQTPKAATAPRVAPAQEPVFPELAPKEELECRTLLEDQILLIDNFFSPAECKAFVKFIDALPLELTPPKKRGEAERVNHRFSVTSLAFASRLHALLTPHLPSFPYPTSTSTKRIHNADDPPRLPHSFNSNIRVYKYTPSQHFGKHYDDSVRDPMTGAKSEWTLLIYLTGAEDGVEGGETLFYKDERGKRQEVITAPLTRGTALLHRHGQECMLHEGSMVTKGNKYVLRSDLMFMR</sequence>
<evidence type="ECO:0000256" key="6">
    <source>
        <dbReference type="SAM" id="MobiDB-lite"/>
    </source>
</evidence>
<keyword evidence="3" id="KW-0223">Dioxygenase</keyword>
<dbReference type="GO" id="GO:0005783">
    <property type="term" value="C:endoplasmic reticulum"/>
    <property type="evidence" value="ECO:0007669"/>
    <property type="project" value="TreeGrafter"/>
</dbReference>
<dbReference type="InterPro" id="IPR005123">
    <property type="entry name" value="Oxoglu/Fe-dep_dioxygenase_dom"/>
</dbReference>
<evidence type="ECO:0000313" key="9">
    <source>
        <dbReference type="Proteomes" id="UP000565441"/>
    </source>
</evidence>
<evidence type="ECO:0000256" key="4">
    <source>
        <dbReference type="ARBA" id="ARBA00023002"/>
    </source>
</evidence>
<dbReference type="InterPro" id="IPR045054">
    <property type="entry name" value="P4HA-like"/>
</dbReference>
<dbReference type="InterPro" id="IPR044862">
    <property type="entry name" value="Pro_4_hyd_alph_FE2OG_OXY"/>
</dbReference>
<accession>A0A8H5HNM4</accession>
<keyword evidence="4" id="KW-0560">Oxidoreductase</keyword>
<dbReference type="PANTHER" id="PTHR10869:SF236">
    <property type="entry name" value="PROLYL 4-HYDROXYLASE ALPHA SUBUNIT DOMAIN-CONTAINING PROTEIN"/>
    <property type="match status" value="1"/>
</dbReference>
<dbReference type="GO" id="GO:0005506">
    <property type="term" value="F:iron ion binding"/>
    <property type="evidence" value="ECO:0007669"/>
    <property type="project" value="InterPro"/>
</dbReference>
<comment type="cofactor">
    <cofactor evidence="1">
        <name>L-ascorbate</name>
        <dbReference type="ChEBI" id="CHEBI:38290"/>
    </cofactor>
</comment>
<feature type="region of interest" description="Disordered" evidence="6">
    <location>
        <begin position="1"/>
        <end position="24"/>
    </location>
</feature>
<dbReference type="OrthoDB" id="69177at2759"/>
<dbReference type="EMBL" id="JAACJP010000002">
    <property type="protein sequence ID" value="KAF5386683.1"/>
    <property type="molecule type" value="Genomic_DNA"/>
</dbReference>
<dbReference type="AlphaFoldDB" id="A0A8H5HNM4"/>
<proteinExistence type="predicted"/>
<evidence type="ECO:0000256" key="1">
    <source>
        <dbReference type="ARBA" id="ARBA00001961"/>
    </source>
</evidence>
<dbReference type="Proteomes" id="UP000565441">
    <property type="component" value="Unassembled WGS sequence"/>
</dbReference>
<reference evidence="8 9" key="1">
    <citation type="journal article" date="2020" name="ISME J.">
        <title>Uncovering the hidden diversity of litter-decomposition mechanisms in mushroom-forming fungi.</title>
        <authorList>
            <person name="Floudas D."/>
            <person name="Bentzer J."/>
            <person name="Ahren D."/>
            <person name="Johansson T."/>
            <person name="Persson P."/>
            <person name="Tunlid A."/>
        </authorList>
    </citation>
    <scope>NUCLEOTIDE SEQUENCE [LARGE SCALE GENOMIC DNA]</scope>
    <source>
        <strain evidence="8 9">CBS 661.87</strain>
    </source>
</reference>
<dbReference type="SMART" id="SM00702">
    <property type="entry name" value="P4Hc"/>
    <property type="match status" value="1"/>
</dbReference>
<evidence type="ECO:0000259" key="7">
    <source>
        <dbReference type="PROSITE" id="PS51471"/>
    </source>
</evidence>
<protein>
    <recommendedName>
        <fullName evidence="7">Fe2OG dioxygenase domain-containing protein</fullName>
    </recommendedName>
</protein>
<evidence type="ECO:0000256" key="5">
    <source>
        <dbReference type="ARBA" id="ARBA00023004"/>
    </source>
</evidence>
<dbReference type="Pfam" id="PF13640">
    <property type="entry name" value="2OG-FeII_Oxy_3"/>
    <property type="match status" value="1"/>
</dbReference>
<organism evidence="8 9">
    <name type="scientific">Tricholomella constricta</name>
    <dbReference type="NCBI Taxonomy" id="117010"/>
    <lineage>
        <taxon>Eukaryota</taxon>
        <taxon>Fungi</taxon>
        <taxon>Dikarya</taxon>
        <taxon>Basidiomycota</taxon>
        <taxon>Agaricomycotina</taxon>
        <taxon>Agaricomycetes</taxon>
        <taxon>Agaricomycetidae</taxon>
        <taxon>Agaricales</taxon>
        <taxon>Tricholomatineae</taxon>
        <taxon>Lyophyllaceae</taxon>
        <taxon>Tricholomella</taxon>
    </lineage>
</organism>
<gene>
    <name evidence="8" type="ORF">D9615_001915</name>
</gene>